<name>A0AAV2HY82_LYMST</name>
<feature type="compositionally biased region" description="Polar residues" evidence="1">
    <location>
        <begin position="201"/>
        <end position="222"/>
    </location>
</feature>
<comment type="caution">
    <text evidence="2">The sequence shown here is derived from an EMBL/GenBank/DDBJ whole genome shotgun (WGS) entry which is preliminary data.</text>
</comment>
<feature type="compositionally biased region" description="Low complexity" evidence="1">
    <location>
        <begin position="247"/>
        <end position="259"/>
    </location>
</feature>
<keyword evidence="3" id="KW-1185">Reference proteome</keyword>
<evidence type="ECO:0000313" key="2">
    <source>
        <dbReference type="EMBL" id="CAL1539150.1"/>
    </source>
</evidence>
<proteinExistence type="predicted"/>
<feature type="non-terminal residue" evidence="2">
    <location>
        <position position="1"/>
    </location>
</feature>
<feature type="region of interest" description="Disordered" evidence="1">
    <location>
        <begin position="1"/>
        <end position="29"/>
    </location>
</feature>
<feature type="region of interest" description="Disordered" evidence="1">
    <location>
        <begin position="422"/>
        <end position="450"/>
    </location>
</feature>
<protein>
    <submittedName>
        <fullName evidence="2">Uncharacterized protein</fullName>
    </submittedName>
</protein>
<organism evidence="2 3">
    <name type="scientific">Lymnaea stagnalis</name>
    <name type="common">Great pond snail</name>
    <name type="synonym">Helix stagnalis</name>
    <dbReference type="NCBI Taxonomy" id="6523"/>
    <lineage>
        <taxon>Eukaryota</taxon>
        <taxon>Metazoa</taxon>
        <taxon>Spiralia</taxon>
        <taxon>Lophotrochozoa</taxon>
        <taxon>Mollusca</taxon>
        <taxon>Gastropoda</taxon>
        <taxon>Heterobranchia</taxon>
        <taxon>Euthyneura</taxon>
        <taxon>Panpulmonata</taxon>
        <taxon>Hygrophila</taxon>
        <taxon>Lymnaeoidea</taxon>
        <taxon>Lymnaeidae</taxon>
        <taxon>Lymnaea</taxon>
    </lineage>
</organism>
<dbReference type="Proteomes" id="UP001497497">
    <property type="component" value="Unassembled WGS sequence"/>
</dbReference>
<feature type="region of interest" description="Disordered" evidence="1">
    <location>
        <begin position="201"/>
        <end position="225"/>
    </location>
</feature>
<gene>
    <name evidence="2" type="ORF">GSLYS_00012971001</name>
</gene>
<dbReference type="EMBL" id="CAXITT010000328">
    <property type="protein sequence ID" value="CAL1539150.1"/>
    <property type="molecule type" value="Genomic_DNA"/>
</dbReference>
<dbReference type="AlphaFoldDB" id="A0AAV2HY82"/>
<feature type="non-terminal residue" evidence="2">
    <location>
        <position position="450"/>
    </location>
</feature>
<feature type="compositionally biased region" description="Polar residues" evidence="1">
    <location>
        <begin position="268"/>
        <end position="290"/>
    </location>
</feature>
<feature type="compositionally biased region" description="Low complexity" evidence="1">
    <location>
        <begin position="424"/>
        <end position="440"/>
    </location>
</feature>
<evidence type="ECO:0000256" key="1">
    <source>
        <dbReference type="SAM" id="MobiDB-lite"/>
    </source>
</evidence>
<accession>A0AAV2HY82</accession>
<sequence length="450" mass="48949">SEKETHSSTKVSGLLKSHPPSKKIKNQNLNVKRASADCSLSLNPSTSQSNIPTPKIKDYNTTKVKITSVSSIPESDFSVQVDEVGLSALNKLSNSKNKFKGQNMKTCIDVVTREVTKPNQTVNDQCSFKLEDPVEFLPLTFIKEEVKETADDDNFESETSSELENVTVPVELADASGYETQANEIVTDVIYPTGSVHMPTSPSNGLFSESAAKSFSAQQSPDPNLDSFQMLKTIIKQESEDDFHCVSGTESPTGSSSEGPLEKDSPSELDNSCADSEHSFSANVNGNLNLTPVPPSPQSNGEEAHRGIFIETQPDTAKNKNLVHLENISSTPVAGSNNLFDFSKRSCFEKSLKIVNKNLKTKKTMALVKPSTLEREGSKIKESIKSSTCDCLHTCNISEKPEPPPNFLSCLCKTRQSKENSCHSSVLDDSSNLLGSLSKSPPVIKHNTEP</sequence>
<evidence type="ECO:0000313" key="3">
    <source>
        <dbReference type="Proteomes" id="UP001497497"/>
    </source>
</evidence>
<reference evidence="2 3" key="1">
    <citation type="submission" date="2024-04" db="EMBL/GenBank/DDBJ databases">
        <authorList>
            <consortium name="Genoscope - CEA"/>
            <person name="William W."/>
        </authorList>
    </citation>
    <scope>NUCLEOTIDE SEQUENCE [LARGE SCALE GENOMIC DNA]</scope>
</reference>
<feature type="region of interest" description="Disordered" evidence="1">
    <location>
        <begin position="244"/>
        <end position="302"/>
    </location>
</feature>